<dbReference type="PANTHER" id="PTHR43434">
    <property type="entry name" value="PHOSPHOGLYCOLATE PHOSPHATASE"/>
    <property type="match status" value="1"/>
</dbReference>
<dbReference type="InterPro" id="IPR023198">
    <property type="entry name" value="PGP-like_dom2"/>
</dbReference>
<evidence type="ECO:0000313" key="2">
    <source>
        <dbReference type="Proteomes" id="UP000649829"/>
    </source>
</evidence>
<organism evidence="1 2">
    <name type="scientific">Pseudooceanicola nanhaiensis</name>
    <dbReference type="NCBI Taxonomy" id="375761"/>
    <lineage>
        <taxon>Bacteria</taxon>
        <taxon>Pseudomonadati</taxon>
        <taxon>Pseudomonadota</taxon>
        <taxon>Alphaproteobacteria</taxon>
        <taxon>Rhodobacterales</taxon>
        <taxon>Paracoccaceae</taxon>
        <taxon>Pseudooceanicola</taxon>
    </lineage>
</organism>
<dbReference type="GO" id="GO:0005829">
    <property type="term" value="C:cytosol"/>
    <property type="evidence" value="ECO:0007669"/>
    <property type="project" value="TreeGrafter"/>
</dbReference>
<gene>
    <name evidence="1" type="ORF">GCM10011534_23330</name>
</gene>
<accession>A0A917WET9</accession>
<dbReference type="NCBIfam" id="TIGR01509">
    <property type="entry name" value="HAD-SF-IA-v3"/>
    <property type="match status" value="1"/>
</dbReference>
<dbReference type="SUPFAM" id="SSF56784">
    <property type="entry name" value="HAD-like"/>
    <property type="match status" value="1"/>
</dbReference>
<dbReference type="InterPro" id="IPR036412">
    <property type="entry name" value="HAD-like_sf"/>
</dbReference>
<reference evidence="1" key="1">
    <citation type="journal article" date="2014" name="Int. J. Syst. Evol. Microbiol.">
        <title>Complete genome sequence of Corynebacterium casei LMG S-19264T (=DSM 44701T), isolated from a smear-ripened cheese.</title>
        <authorList>
            <consortium name="US DOE Joint Genome Institute (JGI-PGF)"/>
            <person name="Walter F."/>
            <person name="Albersmeier A."/>
            <person name="Kalinowski J."/>
            <person name="Ruckert C."/>
        </authorList>
    </citation>
    <scope>NUCLEOTIDE SEQUENCE</scope>
    <source>
        <strain evidence="1">CGMCC 1.6293</strain>
    </source>
</reference>
<dbReference type="GO" id="GO:0006281">
    <property type="term" value="P:DNA repair"/>
    <property type="evidence" value="ECO:0007669"/>
    <property type="project" value="TreeGrafter"/>
</dbReference>
<proteinExistence type="predicted"/>
<keyword evidence="2" id="KW-1185">Reference proteome</keyword>
<dbReference type="Gene3D" id="1.10.150.240">
    <property type="entry name" value="Putative phosphatase, domain 2"/>
    <property type="match status" value="1"/>
</dbReference>
<dbReference type="Gene3D" id="3.40.50.1000">
    <property type="entry name" value="HAD superfamily/HAD-like"/>
    <property type="match status" value="1"/>
</dbReference>
<name>A0A917WET9_9RHOB</name>
<dbReference type="SFLD" id="SFLDG01129">
    <property type="entry name" value="C1.5:_HAD__Beta-PGM__Phosphata"/>
    <property type="match status" value="1"/>
</dbReference>
<dbReference type="PANTHER" id="PTHR43434:SF24">
    <property type="entry name" value="HYDROLASE-RELATED"/>
    <property type="match status" value="1"/>
</dbReference>
<dbReference type="InterPro" id="IPR023214">
    <property type="entry name" value="HAD_sf"/>
</dbReference>
<sequence length="226" mass="23676">MQPRLVIFDVDGTLSDSQGHILAAMADAFAVVDAPLPPREVVLSIVGLSLEVAIPRLAPALTPEQHAAMVAGYRAGFRSRREAGGVAATPLYPGIREAVEVLAAQEHTVLGIATGKSMRGLEALLDGQGLRHHFFTLQVADHHPSKPHPSMLLTAMSETGIGPERSVMIGDTSFDMDMARAAGMPGIAVGWGYHPATELGSAIRHVATAAELPGAVDAVLEREATA</sequence>
<protein>
    <submittedName>
        <fullName evidence="1">Haloacid dehalogenase</fullName>
    </submittedName>
</protein>
<comment type="caution">
    <text evidence="1">The sequence shown here is derived from an EMBL/GenBank/DDBJ whole genome shotgun (WGS) entry which is preliminary data.</text>
</comment>
<dbReference type="GO" id="GO:0008967">
    <property type="term" value="F:phosphoglycolate phosphatase activity"/>
    <property type="evidence" value="ECO:0007669"/>
    <property type="project" value="TreeGrafter"/>
</dbReference>
<dbReference type="Proteomes" id="UP000649829">
    <property type="component" value="Unassembled WGS sequence"/>
</dbReference>
<dbReference type="SFLD" id="SFLDS00003">
    <property type="entry name" value="Haloacid_Dehalogenase"/>
    <property type="match status" value="1"/>
</dbReference>
<dbReference type="EMBL" id="BMLF01000002">
    <property type="protein sequence ID" value="GGM00812.1"/>
    <property type="molecule type" value="Genomic_DNA"/>
</dbReference>
<dbReference type="AlphaFoldDB" id="A0A917WET9"/>
<dbReference type="InterPro" id="IPR050155">
    <property type="entry name" value="HAD-like_hydrolase_sf"/>
</dbReference>
<dbReference type="Pfam" id="PF13419">
    <property type="entry name" value="HAD_2"/>
    <property type="match status" value="1"/>
</dbReference>
<dbReference type="InterPro" id="IPR041492">
    <property type="entry name" value="HAD_2"/>
</dbReference>
<dbReference type="InterPro" id="IPR006439">
    <property type="entry name" value="HAD-SF_hydro_IA"/>
</dbReference>
<reference evidence="1" key="2">
    <citation type="submission" date="2020-09" db="EMBL/GenBank/DDBJ databases">
        <authorList>
            <person name="Sun Q."/>
            <person name="Zhou Y."/>
        </authorList>
    </citation>
    <scope>NUCLEOTIDE SEQUENCE</scope>
    <source>
        <strain evidence="1">CGMCC 1.6293</strain>
    </source>
</reference>
<dbReference type="NCBIfam" id="TIGR01549">
    <property type="entry name" value="HAD-SF-IA-v1"/>
    <property type="match status" value="1"/>
</dbReference>
<evidence type="ECO:0000313" key="1">
    <source>
        <dbReference type="EMBL" id="GGM00812.1"/>
    </source>
</evidence>